<evidence type="ECO:0000313" key="2">
    <source>
        <dbReference type="Proteomes" id="UP000295416"/>
    </source>
</evidence>
<name>A0A4R2NCD9_9BACL</name>
<dbReference type="EMBL" id="SLXK01000069">
    <property type="protein sequence ID" value="TCP18728.1"/>
    <property type="molecule type" value="Genomic_DNA"/>
</dbReference>
<dbReference type="AlphaFoldDB" id="A0A4R2NCD9"/>
<organism evidence="1 2">
    <name type="scientific">Scopulibacillus darangshiensis</name>
    <dbReference type="NCBI Taxonomy" id="442528"/>
    <lineage>
        <taxon>Bacteria</taxon>
        <taxon>Bacillati</taxon>
        <taxon>Bacillota</taxon>
        <taxon>Bacilli</taxon>
        <taxon>Bacillales</taxon>
        <taxon>Sporolactobacillaceae</taxon>
        <taxon>Scopulibacillus</taxon>
    </lineage>
</organism>
<evidence type="ECO:0008006" key="3">
    <source>
        <dbReference type="Google" id="ProtNLM"/>
    </source>
</evidence>
<keyword evidence="2" id="KW-1185">Reference proteome</keyword>
<dbReference type="OrthoDB" id="4986073at2"/>
<reference evidence="1 2" key="1">
    <citation type="submission" date="2019-03" db="EMBL/GenBank/DDBJ databases">
        <title>Genomic Encyclopedia of Type Strains, Phase IV (KMG-IV): sequencing the most valuable type-strain genomes for metagenomic binning, comparative biology and taxonomic classification.</title>
        <authorList>
            <person name="Goeker M."/>
        </authorList>
    </citation>
    <scope>NUCLEOTIDE SEQUENCE [LARGE SCALE GENOMIC DNA]</scope>
    <source>
        <strain evidence="1 2">DSM 19377</strain>
    </source>
</reference>
<protein>
    <recommendedName>
        <fullName evidence="3">Transcriptional regulator</fullName>
    </recommendedName>
</protein>
<evidence type="ECO:0000313" key="1">
    <source>
        <dbReference type="EMBL" id="TCP18728.1"/>
    </source>
</evidence>
<accession>A0A4R2NCD9</accession>
<comment type="caution">
    <text evidence="1">The sequence shown here is derived from an EMBL/GenBank/DDBJ whole genome shotgun (WGS) entry which is preliminary data.</text>
</comment>
<gene>
    <name evidence="1" type="ORF">EV207_1692</name>
</gene>
<dbReference type="RefSeq" id="WP_132748553.1">
    <property type="nucleotide sequence ID" value="NZ_SLXK01000069.1"/>
</dbReference>
<dbReference type="Proteomes" id="UP000295416">
    <property type="component" value="Unassembled WGS sequence"/>
</dbReference>
<proteinExistence type="predicted"/>
<sequence>MKIDIAVFGSQKFLDQLDDLSDNKEVNLIYFPYDHPSGVTESLPKAANCDGWLFAGMMPYEYAKSYRYKVDIPSVKVPINELTFSYSFLHIINNLGIALNDISIDTPDKSILFSVTDEAQMNGKINYAYELTTDSATKYQQIQSLYHYHHSLWKQGGTKLALTCVHTVYDKLQSEGVPSMYVIDPSKNIIDTLDQIISQVQLKQKQGSQMASGMIDISPTNEKFDLKSFIETFSRENNIDIQYKNNEFMLYSTRGTIELITKKFREPLFTNNEITYSVGIGFGNHLQEAIKHANIAFDLSKKSAKAGLSETFIVSDEQKIIGPLEHIKSDMTYETQLKSEDLDVIDISKTAGISVLTVNKLLHFLELRNNQAFTSNDWSVYFNVSKRTGERVIKRLFDSGYLIIAGEEQPHLNGRPRTLYNWNHNF</sequence>